<dbReference type="RefSeq" id="XP_029116347.1">
    <property type="nucleotide sequence ID" value="XM_029260514.1"/>
</dbReference>
<name>A0A8N4ERK9_ELAGV</name>
<keyword evidence="2" id="KW-1185">Reference proteome</keyword>
<protein>
    <submittedName>
        <fullName evidence="3">Uncharacterized protein LOC114912696</fullName>
    </submittedName>
</protein>
<proteinExistence type="predicted"/>
<evidence type="ECO:0000256" key="1">
    <source>
        <dbReference type="SAM" id="MobiDB-lite"/>
    </source>
</evidence>
<organism evidence="2 3">
    <name type="scientific">Elaeis guineensis var. tenera</name>
    <name type="common">Oil palm</name>
    <dbReference type="NCBI Taxonomy" id="51953"/>
    <lineage>
        <taxon>Eukaryota</taxon>
        <taxon>Viridiplantae</taxon>
        <taxon>Streptophyta</taxon>
        <taxon>Embryophyta</taxon>
        <taxon>Tracheophyta</taxon>
        <taxon>Spermatophyta</taxon>
        <taxon>Magnoliopsida</taxon>
        <taxon>Liliopsida</taxon>
        <taxon>Arecaceae</taxon>
        <taxon>Arecoideae</taxon>
        <taxon>Cocoseae</taxon>
        <taxon>Elaeidinae</taxon>
        <taxon>Elaeis</taxon>
    </lineage>
</organism>
<evidence type="ECO:0000313" key="2">
    <source>
        <dbReference type="Proteomes" id="UP000504607"/>
    </source>
</evidence>
<reference evidence="3" key="1">
    <citation type="submission" date="2025-08" db="UniProtKB">
        <authorList>
            <consortium name="RefSeq"/>
        </authorList>
    </citation>
    <scope>IDENTIFICATION</scope>
</reference>
<sequence length="150" mass="17353">MEANLALALEREKEVERRTEEHIQDAKRSSVEEFKASFIFAGEMAQAVEVFKSFEEYHNSHVTFSEKIFHQAHKEGWVDCQKSVEEEHPEFDLAFLDYEDEDEDDEKVHIASELSFSEKENVADPPSSSTINVDLFEPPSNTTPREKVKD</sequence>
<gene>
    <name evidence="3" type="primary">LOC114912696</name>
</gene>
<feature type="compositionally biased region" description="Basic and acidic residues" evidence="1">
    <location>
        <begin position="112"/>
        <end position="122"/>
    </location>
</feature>
<dbReference type="AlphaFoldDB" id="A0A8N4ERK9"/>
<accession>A0A8N4ERK9</accession>
<evidence type="ECO:0000313" key="3">
    <source>
        <dbReference type="RefSeq" id="XP_029116347.1"/>
    </source>
</evidence>
<feature type="region of interest" description="Disordered" evidence="1">
    <location>
        <begin position="112"/>
        <end position="150"/>
    </location>
</feature>
<dbReference type="Proteomes" id="UP000504607">
    <property type="component" value="Unplaced"/>
</dbReference>